<protein>
    <submittedName>
        <fullName evidence="2">Uncharacterized protein</fullName>
    </submittedName>
</protein>
<feature type="compositionally biased region" description="Pro residues" evidence="1">
    <location>
        <begin position="145"/>
        <end position="156"/>
    </location>
</feature>
<name>A0A367ZSJ6_9BACT</name>
<dbReference type="Proteomes" id="UP000252355">
    <property type="component" value="Unassembled WGS sequence"/>
</dbReference>
<organism evidence="2 3">
    <name type="scientific">Candidatus Ozemobacter sibiricus</name>
    <dbReference type="NCBI Taxonomy" id="2268124"/>
    <lineage>
        <taxon>Bacteria</taxon>
        <taxon>Candidatus Ozemobacteria</taxon>
        <taxon>Candidatus Ozemobacterales</taxon>
        <taxon>Candidatus Ozemobacteraceae</taxon>
        <taxon>Candidatus Ozemobacter</taxon>
    </lineage>
</organism>
<comment type="caution">
    <text evidence="2">The sequence shown here is derived from an EMBL/GenBank/DDBJ whole genome shotgun (WGS) entry which is preliminary data.</text>
</comment>
<evidence type="ECO:0000313" key="2">
    <source>
        <dbReference type="EMBL" id="RCK81010.1"/>
    </source>
</evidence>
<sequence length="361" mass="38388">MVTMALGVAIGAATLLVGTEVAKNLEEKPAGVASFTVQPDLPANSAQELEDAFREYQAARQAYDLAVAARGADLRPPLAALRRAKARLERAITLNTPGLGVLDPRLATPPQASIAPSAPMVHEGPSPSSAAVATGSPDLAAVSPPKLPGPVVPPASPAVASSASGPVAPSRGPGGSAESAWFERFQRDFLLPDAVLMQAEAMSDQAIQTFLERRGGALARLTGEDSPARIIGRVARRHGINPQILLVRLQAAQGLVTRPRVASLTLDWAMGVGSPCHDAGNPALRGFERQLDWVAHTLQKAWVEGQDRLARGESLIVSIDGHPVRVRNAATYALYRECPHFHGNTLFHDLWRAFRKDWETP</sequence>
<feature type="region of interest" description="Disordered" evidence="1">
    <location>
        <begin position="103"/>
        <end position="178"/>
    </location>
</feature>
<proteinExistence type="predicted"/>
<evidence type="ECO:0000313" key="3">
    <source>
        <dbReference type="Proteomes" id="UP000252355"/>
    </source>
</evidence>
<dbReference type="AlphaFoldDB" id="A0A367ZSJ6"/>
<dbReference type="EMBL" id="QOQW01000003">
    <property type="protein sequence ID" value="RCK81010.1"/>
    <property type="molecule type" value="Genomic_DNA"/>
</dbReference>
<accession>A0A367ZSJ6</accession>
<gene>
    <name evidence="2" type="ORF">OZSIB_2387</name>
</gene>
<evidence type="ECO:0000256" key="1">
    <source>
        <dbReference type="SAM" id="MobiDB-lite"/>
    </source>
</evidence>
<reference evidence="2 3" key="1">
    <citation type="submission" date="2018-05" db="EMBL/GenBank/DDBJ databases">
        <title>A metagenomic window into the 2 km-deep terrestrial subsurface aquifer revealed taxonomically and functionally diverse microbial community comprising novel uncultured bacterial lineages.</title>
        <authorList>
            <person name="Kadnikov V.V."/>
            <person name="Mardanov A.V."/>
            <person name="Beletsky A.V."/>
            <person name="Banks D."/>
            <person name="Pimenov N.V."/>
            <person name="Frank Y.A."/>
            <person name="Karnachuk O.V."/>
            <person name="Ravin N.V."/>
        </authorList>
    </citation>
    <scope>NUCLEOTIDE SEQUENCE [LARGE SCALE GENOMIC DNA]</scope>
    <source>
        <strain evidence="2">BY5</strain>
    </source>
</reference>
<feature type="compositionally biased region" description="Low complexity" evidence="1">
    <location>
        <begin position="157"/>
        <end position="171"/>
    </location>
</feature>